<dbReference type="Gene3D" id="3.30.479.30">
    <property type="entry name" value="Band 7 domain"/>
    <property type="match status" value="1"/>
</dbReference>
<evidence type="ECO:0000313" key="3">
    <source>
        <dbReference type="EMBL" id="CAG5107978.1"/>
    </source>
</evidence>
<evidence type="ECO:0000256" key="1">
    <source>
        <dbReference type="ARBA" id="ARBA00008164"/>
    </source>
</evidence>
<dbReference type="InterPro" id="IPR001107">
    <property type="entry name" value="Band_7"/>
</dbReference>
<dbReference type="Pfam" id="PF16200">
    <property type="entry name" value="Band_7_C"/>
    <property type="match status" value="1"/>
</dbReference>
<evidence type="ECO:0000259" key="2">
    <source>
        <dbReference type="SMART" id="SM00244"/>
    </source>
</evidence>
<dbReference type="EMBL" id="OU015566">
    <property type="protein sequence ID" value="CAG5107978.1"/>
    <property type="molecule type" value="Genomic_DNA"/>
</dbReference>
<evidence type="ECO:0000313" key="4">
    <source>
        <dbReference type="Proteomes" id="UP001158576"/>
    </source>
</evidence>
<name>A0ABN7T132_OIKDI</name>
<dbReference type="SUPFAM" id="SSF117892">
    <property type="entry name" value="Band 7/SPFH domain"/>
    <property type="match status" value="1"/>
</dbReference>
<gene>
    <name evidence="3" type="ORF">OKIOD_LOCUS12344</name>
</gene>
<protein>
    <submittedName>
        <fullName evidence="3">Oidioi.mRNA.OKI2018_I69.chr1.g3579.t1.cds</fullName>
    </submittedName>
</protein>
<organism evidence="3 4">
    <name type="scientific">Oikopleura dioica</name>
    <name type="common">Tunicate</name>
    <dbReference type="NCBI Taxonomy" id="34765"/>
    <lineage>
        <taxon>Eukaryota</taxon>
        <taxon>Metazoa</taxon>
        <taxon>Chordata</taxon>
        <taxon>Tunicata</taxon>
        <taxon>Appendicularia</taxon>
        <taxon>Copelata</taxon>
        <taxon>Oikopleuridae</taxon>
        <taxon>Oikopleura</taxon>
    </lineage>
</organism>
<comment type="similarity">
    <text evidence="1">Belongs to the band 7/mec-2 family.</text>
</comment>
<dbReference type="PANTHER" id="PTHR43327:SF10">
    <property type="entry name" value="STOMATIN-LIKE PROTEIN 2, MITOCHONDRIAL"/>
    <property type="match status" value="1"/>
</dbReference>
<proteinExistence type="inferred from homology"/>
<keyword evidence="4" id="KW-1185">Reference proteome</keyword>
<sequence length="296" mass="32962">MLSSNRAVQRCLKRHNASKTLSWFSRVAFPVNFVPQQEIYVIERFGKFARSSPGGPMFKKAITKDNVTIDIDGVLYIKIKDAEKASYGVDDSEFAIKQLAQTTMRSEIGKLTLDGLFSEREELNSRICSSINEASLDWGMSALRYEIKDIEIPSEIRQAMQRQVEAERTKRAEILRSEGVRESAINEAEGQRQARILQSEAQRMELINEAEGERQAAILRAEAKAKAIEVVAERLAAENGRQAADYDLAAQYIDAFSELAQEGNTLILPADVGNIPSTVATAMTTLEKIQSAKADK</sequence>
<dbReference type="CDD" id="cd08829">
    <property type="entry name" value="SPFH_paraslipin"/>
    <property type="match status" value="1"/>
</dbReference>
<dbReference type="PANTHER" id="PTHR43327">
    <property type="entry name" value="STOMATIN-LIKE PROTEIN 2, MITOCHONDRIAL"/>
    <property type="match status" value="1"/>
</dbReference>
<dbReference type="SMART" id="SM00244">
    <property type="entry name" value="PHB"/>
    <property type="match status" value="1"/>
</dbReference>
<dbReference type="Pfam" id="PF01145">
    <property type="entry name" value="Band_7"/>
    <property type="match status" value="1"/>
</dbReference>
<dbReference type="InterPro" id="IPR032435">
    <property type="entry name" value="STML2-like_C"/>
</dbReference>
<accession>A0ABN7T132</accession>
<dbReference type="InterPro" id="IPR050710">
    <property type="entry name" value="Band7/mec-2_domain"/>
</dbReference>
<reference evidence="3 4" key="1">
    <citation type="submission" date="2021-04" db="EMBL/GenBank/DDBJ databases">
        <authorList>
            <person name="Bliznina A."/>
        </authorList>
    </citation>
    <scope>NUCLEOTIDE SEQUENCE [LARGE SCALE GENOMIC DNA]</scope>
</reference>
<feature type="domain" description="Band 7" evidence="2">
    <location>
        <begin position="29"/>
        <end position="164"/>
    </location>
</feature>
<dbReference type="InterPro" id="IPR036013">
    <property type="entry name" value="Band_7/SPFH_dom_sf"/>
</dbReference>
<dbReference type="Proteomes" id="UP001158576">
    <property type="component" value="Chromosome 1"/>
</dbReference>